<name>A0A9X2L4U5_9BACT</name>
<dbReference type="Pfam" id="PF13360">
    <property type="entry name" value="PQQ_2"/>
    <property type="match status" value="2"/>
</dbReference>
<dbReference type="PANTHER" id="PTHR34512">
    <property type="entry name" value="CELL SURFACE PROTEIN"/>
    <property type="match status" value="1"/>
</dbReference>
<dbReference type="InterPro" id="IPR015943">
    <property type="entry name" value="WD40/YVTN_repeat-like_dom_sf"/>
</dbReference>
<accession>A0A9X2L4U5</accession>
<organism evidence="2 3">
    <name type="scientific">Gracilimonas sediminicola</name>
    <dbReference type="NCBI Taxonomy" id="2952158"/>
    <lineage>
        <taxon>Bacteria</taxon>
        <taxon>Pseudomonadati</taxon>
        <taxon>Balneolota</taxon>
        <taxon>Balneolia</taxon>
        <taxon>Balneolales</taxon>
        <taxon>Balneolaceae</taxon>
        <taxon>Gracilimonas</taxon>
    </lineage>
</organism>
<dbReference type="RefSeq" id="WP_255135131.1">
    <property type="nucleotide sequence ID" value="NZ_JANDBC010000002.1"/>
</dbReference>
<feature type="domain" description="Pyrrolo-quinoline quinone repeat" evidence="1">
    <location>
        <begin position="243"/>
        <end position="368"/>
    </location>
</feature>
<dbReference type="EMBL" id="JANDBC010000002">
    <property type="protein sequence ID" value="MCP9292252.1"/>
    <property type="molecule type" value="Genomic_DNA"/>
</dbReference>
<sequence length="374" mass="41419">MKYLKFVFLIFFTQSCFTTSDKPKNEDPVLPQLWEYSYEHVDAPNHPPLVTNNGMVVMSGDAHITALSVENGTLIWQKEDFGVYLLAGAKLLENENQLFTNHFDELIAWNKSTGDRLWTVPIDSPLTVFKIGTHAIFNNGYAIVGLGSQLYTVNVNGGVEYIKNLGMPVAHVGSNSQKLFAGQAKTVHGGLSFGRITSLDANTGDSLWAYNTENSGFVYAAPIVEDGVVYAGAAGNSPRNVFVALDAKTGAIIWEFITDDSGKWTRNFTIGPKHLFFAGDARLFALDKSTGELAWEYSWEGSAFVQQEYLEGYVYHSDHGSIFVLDVETGDLVHEQQGPEGGGYIWHLTVSENKLLVQTSSKLVAYQPWHLRED</sequence>
<evidence type="ECO:0000313" key="3">
    <source>
        <dbReference type="Proteomes" id="UP001139125"/>
    </source>
</evidence>
<dbReference type="SUPFAM" id="SSF50998">
    <property type="entry name" value="Quinoprotein alcohol dehydrogenase-like"/>
    <property type="match status" value="1"/>
</dbReference>
<dbReference type="PROSITE" id="PS51257">
    <property type="entry name" value="PROKAR_LIPOPROTEIN"/>
    <property type="match status" value="1"/>
</dbReference>
<keyword evidence="3" id="KW-1185">Reference proteome</keyword>
<dbReference type="InterPro" id="IPR011047">
    <property type="entry name" value="Quinoprotein_ADH-like_sf"/>
</dbReference>
<dbReference type="InterPro" id="IPR018391">
    <property type="entry name" value="PQQ_b-propeller_rpt"/>
</dbReference>
<evidence type="ECO:0000313" key="2">
    <source>
        <dbReference type="EMBL" id="MCP9292252.1"/>
    </source>
</evidence>
<dbReference type="Proteomes" id="UP001139125">
    <property type="component" value="Unassembled WGS sequence"/>
</dbReference>
<comment type="caution">
    <text evidence="2">The sequence shown here is derived from an EMBL/GenBank/DDBJ whole genome shotgun (WGS) entry which is preliminary data.</text>
</comment>
<dbReference type="AlphaFoldDB" id="A0A9X2L4U5"/>
<protein>
    <submittedName>
        <fullName evidence="2">PQQ-binding-like beta-propeller repeat protein</fullName>
    </submittedName>
</protein>
<evidence type="ECO:0000259" key="1">
    <source>
        <dbReference type="Pfam" id="PF13360"/>
    </source>
</evidence>
<proteinExistence type="predicted"/>
<gene>
    <name evidence="2" type="ORF">NM125_11760</name>
</gene>
<dbReference type="Gene3D" id="2.40.10.480">
    <property type="match status" value="1"/>
</dbReference>
<dbReference type="InterPro" id="IPR002372">
    <property type="entry name" value="PQQ_rpt_dom"/>
</dbReference>
<reference evidence="2" key="1">
    <citation type="submission" date="2022-06" db="EMBL/GenBank/DDBJ databases">
        <title>Gracilimonas sp. CAU 1638 isolated from sea sediment.</title>
        <authorList>
            <person name="Kim W."/>
        </authorList>
    </citation>
    <scope>NUCLEOTIDE SEQUENCE</scope>
    <source>
        <strain evidence="2">CAU 1638</strain>
    </source>
</reference>
<dbReference type="Gene3D" id="2.130.10.10">
    <property type="entry name" value="YVTN repeat-like/Quinoprotein amine dehydrogenase"/>
    <property type="match status" value="1"/>
</dbReference>
<dbReference type="SMART" id="SM00564">
    <property type="entry name" value="PQQ"/>
    <property type="match status" value="5"/>
</dbReference>
<dbReference type="PANTHER" id="PTHR34512:SF30">
    <property type="entry name" value="OUTER MEMBRANE PROTEIN ASSEMBLY FACTOR BAMB"/>
    <property type="match status" value="1"/>
</dbReference>
<feature type="domain" description="Pyrrolo-quinoline quinone repeat" evidence="1">
    <location>
        <begin position="43"/>
        <end position="125"/>
    </location>
</feature>